<feature type="region of interest" description="Disordered" evidence="1">
    <location>
        <begin position="1"/>
        <end position="76"/>
    </location>
</feature>
<gene>
    <name evidence="2" type="ORF">C1H46_028046</name>
</gene>
<protein>
    <submittedName>
        <fullName evidence="2">Uncharacterized protein</fullName>
    </submittedName>
</protein>
<accession>A0A540LIS9</accession>
<dbReference type="Proteomes" id="UP000315295">
    <property type="component" value="Unassembled WGS sequence"/>
</dbReference>
<feature type="compositionally biased region" description="Basic and acidic residues" evidence="1">
    <location>
        <begin position="1"/>
        <end position="18"/>
    </location>
</feature>
<feature type="compositionally biased region" description="Polar residues" evidence="1">
    <location>
        <begin position="122"/>
        <end position="136"/>
    </location>
</feature>
<evidence type="ECO:0000313" key="2">
    <source>
        <dbReference type="EMBL" id="TQD86395.1"/>
    </source>
</evidence>
<dbReference type="AlphaFoldDB" id="A0A540LIS9"/>
<evidence type="ECO:0000256" key="1">
    <source>
        <dbReference type="SAM" id="MobiDB-lite"/>
    </source>
</evidence>
<organism evidence="2 3">
    <name type="scientific">Malus baccata</name>
    <name type="common">Siberian crab apple</name>
    <name type="synonym">Pyrus baccata</name>
    <dbReference type="NCBI Taxonomy" id="106549"/>
    <lineage>
        <taxon>Eukaryota</taxon>
        <taxon>Viridiplantae</taxon>
        <taxon>Streptophyta</taxon>
        <taxon>Embryophyta</taxon>
        <taxon>Tracheophyta</taxon>
        <taxon>Spermatophyta</taxon>
        <taxon>Magnoliopsida</taxon>
        <taxon>eudicotyledons</taxon>
        <taxon>Gunneridae</taxon>
        <taxon>Pentapetalae</taxon>
        <taxon>rosids</taxon>
        <taxon>fabids</taxon>
        <taxon>Rosales</taxon>
        <taxon>Rosaceae</taxon>
        <taxon>Amygdaloideae</taxon>
        <taxon>Maleae</taxon>
        <taxon>Malus</taxon>
    </lineage>
</organism>
<keyword evidence="3" id="KW-1185">Reference proteome</keyword>
<comment type="caution">
    <text evidence="2">The sequence shown here is derived from an EMBL/GenBank/DDBJ whole genome shotgun (WGS) entry which is preliminary data.</text>
</comment>
<reference evidence="2 3" key="1">
    <citation type="journal article" date="2019" name="G3 (Bethesda)">
        <title>Sequencing of a Wild Apple (Malus baccata) Genome Unravels the Differences Between Cultivated and Wild Apple Species Regarding Disease Resistance and Cold Tolerance.</title>
        <authorList>
            <person name="Chen X."/>
        </authorList>
    </citation>
    <scope>NUCLEOTIDE SEQUENCE [LARGE SCALE GENOMIC DNA]</scope>
    <source>
        <strain evidence="3">cv. Shandingzi</strain>
        <tissue evidence="2">Leaves</tissue>
    </source>
</reference>
<evidence type="ECO:0000313" key="3">
    <source>
        <dbReference type="Proteomes" id="UP000315295"/>
    </source>
</evidence>
<feature type="compositionally biased region" description="Basic and acidic residues" evidence="1">
    <location>
        <begin position="41"/>
        <end position="62"/>
    </location>
</feature>
<dbReference type="EMBL" id="VIEB01000566">
    <property type="protein sequence ID" value="TQD86395.1"/>
    <property type="molecule type" value="Genomic_DNA"/>
</dbReference>
<name>A0A540LIS9_MALBA</name>
<proteinExistence type="predicted"/>
<sequence>MEMTEGMRRGGEGNEARGRNKSCHQPPALARGRRPWMKARVCSEGDGTGHDRTGQNGERARMPSDGNKEEEEGDGEVIILCSTDVERVVPGVRRDENSPKTRHVEQRVPSVLGAPNVGRNALSHSVPSRPTYQTVTKVPKKKNSEEGRIVGDCRRNIKRKVTLRP</sequence>
<feature type="region of interest" description="Disordered" evidence="1">
    <location>
        <begin position="114"/>
        <end position="145"/>
    </location>
</feature>